<proteinExistence type="predicted"/>
<dbReference type="AlphaFoldDB" id="A0AA38TIC3"/>
<dbReference type="EMBL" id="JARYMX010000004">
    <property type="protein sequence ID" value="KAJ9551078.1"/>
    <property type="molecule type" value="Genomic_DNA"/>
</dbReference>
<organism evidence="1 2">
    <name type="scientific">Centaurea solstitialis</name>
    <name type="common">yellow star-thistle</name>
    <dbReference type="NCBI Taxonomy" id="347529"/>
    <lineage>
        <taxon>Eukaryota</taxon>
        <taxon>Viridiplantae</taxon>
        <taxon>Streptophyta</taxon>
        <taxon>Embryophyta</taxon>
        <taxon>Tracheophyta</taxon>
        <taxon>Spermatophyta</taxon>
        <taxon>Magnoliopsida</taxon>
        <taxon>eudicotyledons</taxon>
        <taxon>Gunneridae</taxon>
        <taxon>Pentapetalae</taxon>
        <taxon>asterids</taxon>
        <taxon>campanulids</taxon>
        <taxon>Asterales</taxon>
        <taxon>Asteraceae</taxon>
        <taxon>Carduoideae</taxon>
        <taxon>Cardueae</taxon>
        <taxon>Centaureinae</taxon>
        <taxon>Centaurea</taxon>
    </lineage>
</organism>
<protein>
    <submittedName>
        <fullName evidence="1">Uncharacterized protein</fullName>
    </submittedName>
</protein>
<dbReference type="PANTHER" id="PTHR46183">
    <property type="entry name" value="PROTEIN CLMP1"/>
    <property type="match status" value="1"/>
</dbReference>
<keyword evidence="2" id="KW-1185">Reference proteome</keyword>
<sequence length="103" mass="12060">MLYERSSMEYKLGLPFWHECLEVSVEKFELAGVSRTDVAVMIKNHCSNNAAPEGLGFDIDEIVQAWHEMYEVKRWQSGIPSFRLEPLLRRRVSKLFYALEHAQ</sequence>
<dbReference type="Proteomes" id="UP001172457">
    <property type="component" value="Chromosome 4"/>
</dbReference>
<accession>A0AA38TIC3</accession>
<dbReference type="PANTHER" id="PTHR46183:SF12">
    <property type="entry name" value="PB1 DOMAIN, TETRATRICOPEPTIDE-LIKE HELICAL DOMAIN SUPERFAMILY"/>
    <property type="match status" value="1"/>
</dbReference>
<comment type="caution">
    <text evidence="1">The sequence shown here is derived from an EMBL/GenBank/DDBJ whole genome shotgun (WGS) entry which is preliminary data.</text>
</comment>
<evidence type="ECO:0000313" key="2">
    <source>
        <dbReference type="Proteomes" id="UP001172457"/>
    </source>
</evidence>
<reference evidence="1" key="1">
    <citation type="submission" date="2023-03" db="EMBL/GenBank/DDBJ databases">
        <title>Chromosome-scale reference genome and RAD-based genetic map of yellow starthistle (Centaurea solstitialis) reveal putative structural variation and QTLs associated with invader traits.</title>
        <authorList>
            <person name="Reatini B."/>
            <person name="Cang F.A."/>
            <person name="Jiang Q."/>
            <person name="Mckibben M.T.W."/>
            <person name="Barker M.S."/>
            <person name="Rieseberg L.H."/>
            <person name="Dlugosch K.M."/>
        </authorList>
    </citation>
    <scope>NUCLEOTIDE SEQUENCE</scope>
    <source>
        <strain evidence="1">CAN-66</strain>
        <tissue evidence="1">Leaf</tissue>
    </source>
</reference>
<gene>
    <name evidence="1" type="ORF">OSB04_015123</name>
</gene>
<name>A0AA38TIC3_9ASTR</name>
<dbReference type="InterPro" id="IPR044517">
    <property type="entry name" value="PHOX1-4"/>
</dbReference>
<evidence type="ECO:0000313" key="1">
    <source>
        <dbReference type="EMBL" id="KAJ9551078.1"/>
    </source>
</evidence>